<evidence type="ECO:0000313" key="3">
    <source>
        <dbReference type="EMBL" id="GAA2103210.1"/>
    </source>
</evidence>
<evidence type="ECO:0000256" key="1">
    <source>
        <dbReference type="SAM" id="MobiDB-lite"/>
    </source>
</evidence>
<organism evidence="3 4">
    <name type="scientific">Brevibacterium salitolerans</name>
    <dbReference type="NCBI Taxonomy" id="1403566"/>
    <lineage>
        <taxon>Bacteria</taxon>
        <taxon>Bacillati</taxon>
        <taxon>Actinomycetota</taxon>
        <taxon>Actinomycetes</taxon>
        <taxon>Micrococcales</taxon>
        <taxon>Brevibacteriaceae</taxon>
        <taxon>Brevibacterium</taxon>
    </lineage>
</organism>
<dbReference type="Proteomes" id="UP001500984">
    <property type="component" value="Unassembled WGS sequence"/>
</dbReference>
<proteinExistence type="predicted"/>
<dbReference type="RefSeq" id="WP_291792454.1">
    <property type="nucleotide sequence ID" value="NZ_BAAAPZ010000017.1"/>
</dbReference>
<sequence length="136" mass="13672">MTASPSAPARIDRPQRRAEGVARSRSGPSVLAGGAVLVWFALVPWTATALDPVPLGVVGVVLSAFGILVLAWQRCAGRTGTLPVVFAVGAGLLTGLAGVLAMLPAHAVGTGDALALAVGFAGQMLWAVVLILGVLR</sequence>
<protein>
    <recommendedName>
        <fullName evidence="5">Transmembrane protein</fullName>
    </recommendedName>
</protein>
<keyword evidence="2" id="KW-0812">Transmembrane</keyword>
<feature type="compositionally biased region" description="Basic and acidic residues" evidence="1">
    <location>
        <begin position="10"/>
        <end position="22"/>
    </location>
</feature>
<gene>
    <name evidence="3" type="ORF">GCM10009823_26980</name>
</gene>
<reference evidence="3 4" key="1">
    <citation type="journal article" date="2019" name="Int. J. Syst. Evol. Microbiol.">
        <title>The Global Catalogue of Microorganisms (GCM) 10K type strain sequencing project: providing services to taxonomists for standard genome sequencing and annotation.</title>
        <authorList>
            <consortium name="The Broad Institute Genomics Platform"/>
            <consortium name="The Broad Institute Genome Sequencing Center for Infectious Disease"/>
            <person name="Wu L."/>
            <person name="Ma J."/>
        </authorList>
    </citation>
    <scope>NUCLEOTIDE SEQUENCE [LARGE SCALE GENOMIC DNA]</scope>
    <source>
        <strain evidence="3 4">JCM 15900</strain>
    </source>
</reference>
<keyword evidence="2" id="KW-0472">Membrane</keyword>
<comment type="caution">
    <text evidence="3">The sequence shown here is derived from an EMBL/GenBank/DDBJ whole genome shotgun (WGS) entry which is preliminary data.</text>
</comment>
<dbReference type="EMBL" id="BAAAPZ010000017">
    <property type="protein sequence ID" value="GAA2103210.1"/>
    <property type="molecule type" value="Genomic_DNA"/>
</dbReference>
<feature type="region of interest" description="Disordered" evidence="1">
    <location>
        <begin position="1"/>
        <end position="27"/>
    </location>
</feature>
<keyword evidence="2" id="KW-1133">Transmembrane helix</keyword>
<keyword evidence="4" id="KW-1185">Reference proteome</keyword>
<feature type="transmembrane region" description="Helical" evidence="2">
    <location>
        <begin position="113"/>
        <end position="135"/>
    </location>
</feature>
<feature type="transmembrane region" description="Helical" evidence="2">
    <location>
        <begin position="84"/>
        <end position="107"/>
    </location>
</feature>
<evidence type="ECO:0000256" key="2">
    <source>
        <dbReference type="SAM" id="Phobius"/>
    </source>
</evidence>
<name>A0ABN2X4Q9_9MICO</name>
<accession>A0ABN2X4Q9</accession>
<evidence type="ECO:0000313" key="4">
    <source>
        <dbReference type="Proteomes" id="UP001500984"/>
    </source>
</evidence>
<feature type="transmembrane region" description="Helical" evidence="2">
    <location>
        <begin position="53"/>
        <end position="72"/>
    </location>
</feature>
<feature type="transmembrane region" description="Helical" evidence="2">
    <location>
        <begin position="26"/>
        <end position="47"/>
    </location>
</feature>
<evidence type="ECO:0008006" key="5">
    <source>
        <dbReference type="Google" id="ProtNLM"/>
    </source>
</evidence>